<evidence type="ECO:0000256" key="1">
    <source>
        <dbReference type="ARBA" id="ARBA00010641"/>
    </source>
</evidence>
<dbReference type="Gene3D" id="1.10.10.10">
    <property type="entry name" value="Winged helix-like DNA-binding domain superfamily/Winged helix DNA-binding domain"/>
    <property type="match status" value="1"/>
</dbReference>
<accession>A0ABT4EBQ4</accession>
<dbReference type="InterPro" id="IPR039425">
    <property type="entry name" value="RNA_pol_sigma-70-like"/>
</dbReference>
<evidence type="ECO:0000313" key="5">
    <source>
        <dbReference type="EMBL" id="MCY9530078.1"/>
    </source>
</evidence>
<comment type="similarity">
    <text evidence="1">Belongs to the sigma-70 factor family. ECF subfamily.</text>
</comment>
<evidence type="ECO:0000256" key="2">
    <source>
        <dbReference type="ARBA" id="ARBA00023015"/>
    </source>
</evidence>
<comment type="caution">
    <text evidence="5">The sequence shown here is derived from an EMBL/GenBank/DDBJ whole genome shotgun (WGS) entry which is preliminary data.</text>
</comment>
<dbReference type="InterPro" id="IPR036388">
    <property type="entry name" value="WH-like_DNA-bd_sf"/>
</dbReference>
<keyword evidence="4" id="KW-0804">Transcription</keyword>
<protein>
    <submittedName>
        <fullName evidence="5">RNA polymerase subunit sigma-24</fullName>
    </submittedName>
</protein>
<dbReference type="InterPro" id="IPR013325">
    <property type="entry name" value="RNA_pol_sigma_r2"/>
</dbReference>
<sequence>MVQKMMIDRAQRGDKSSFAFVIQQIQDESYRIANSCLLGEAASMDAVCDAVEEAVIHIQKLDNPERFNIWFNRIVIQKCKSHLLNSKLSVYIDDKEVKGLVKRQTTEENLELQAFMKQQSPMTRLLIQLKYAEGYTIEEITEMTEMPLNTIKTKIDNTTIKLFKQSRRGRM</sequence>
<keyword evidence="2" id="KW-0805">Transcription regulation</keyword>
<proteinExistence type="inferred from homology"/>
<dbReference type="RefSeq" id="WP_268632143.1">
    <property type="nucleotide sequence ID" value="NZ_JAMDLY010000011.1"/>
</dbReference>
<evidence type="ECO:0000256" key="3">
    <source>
        <dbReference type="ARBA" id="ARBA00023082"/>
    </source>
</evidence>
<gene>
    <name evidence="5" type="ORF">M5X04_12155</name>
</gene>
<dbReference type="Gene3D" id="1.10.1740.10">
    <property type="match status" value="1"/>
</dbReference>
<dbReference type="InterPro" id="IPR013324">
    <property type="entry name" value="RNA_pol_sigma_r3/r4-like"/>
</dbReference>
<evidence type="ECO:0000256" key="4">
    <source>
        <dbReference type="ARBA" id="ARBA00023163"/>
    </source>
</evidence>
<name>A0ABT4EBQ4_PAEAL</name>
<dbReference type="SUPFAM" id="SSF88946">
    <property type="entry name" value="Sigma2 domain of RNA polymerase sigma factors"/>
    <property type="match status" value="1"/>
</dbReference>
<dbReference type="Proteomes" id="UP001527090">
    <property type="component" value="Unassembled WGS sequence"/>
</dbReference>
<keyword evidence="6" id="KW-1185">Reference proteome</keyword>
<organism evidence="5 6">
    <name type="scientific">Paenibacillus alvei</name>
    <name type="common">Bacillus alvei</name>
    <dbReference type="NCBI Taxonomy" id="44250"/>
    <lineage>
        <taxon>Bacteria</taxon>
        <taxon>Bacillati</taxon>
        <taxon>Bacillota</taxon>
        <taxon>Bacilli</taxon>
        <taxon>Bacillales</taxon>
        <taxon>Paenibacillaceae</taxon>
        <taxon>Paenibacillus</taxon>
    </lineage>
</organism>
<dbReference type="SUPFAM" id="SSF88659">
    <property type="entry name" value="Sigma3 and sigma4 domains of RNA polymerase sigma factors"/>
    <property type="match status" value="1"/>
</dbReference>
<dbReference type="PANTHER" id="PTHR43133">
    <property type="entry name" value="RNA POLYMERASE ECF-TYPE SIGMA FACTO"/>
    <property type="match status" value="1"/>
</dbReference>
<keyword evidence="3" id="KW-0731">Sigma factor</keyword>
<dbReference type="PANTHER" id="PTHR43133:SF51">
    <property type="entry name" value="RNA POLYMERASE SIGMA FACTOR"/>
    <property type="match status" value="1"/>
</dbReference>
<dbReference type="EMBL" id="JAMDLY010000011">
    <property type="protein sequence ID" value="MCY9530078.1"/>
    <property type="molecule type" value="Genomic_DNA"/>
</dbReference>
<reference evidence="5 6" key="1">
    <citation type="submission" date="2022-05" db="EMBL/GenBank/DDBJ databases">
        <title>Genome Sequencing of Bee-Associated Microbes.</title>
        <authorList>
            <person name="Dunlap C."/>
        </authorList>
    </citation>
    <scope>NUCLEOTIDE SEQUENCE [LARGE SCALE GENOMIC DNA]</scope>
    <source>
        <strain evidence="5 6">NRRL NRS-750</strain>
    </source>
</reference>
<evidence type="ECO:0000313" key="6">
    <source>
        <dbReference type="Proteomes" id="UP001527090"/>
    </source>
</evidence>